<sequence length="187" mass="21100">MTCFLYHKCTDAKEAEGLESNAEVLKIRKALLISSGKTIIDRQLSSDTPNVLKQLINRDMSKGDDLVILDLNSLGNSAEMIQENIIRCANKSIRIHCYFAQKKLTPTADGYIFTLLLTKIQNECRRMSLASLKTRNIIKPLGRREGSQHRERIELAKRRGLTQSQTAKLLKVSISTVKRNWNSGIIG</sequence>
<name>A0A2X3J5X9_9ENTR</name>
<dbReference type="AlphaFoldDB" id="A0A2X3J5X9"/>
<protein>
    <recommendedName>
        <fullName evidence="1">RNA polymerase sigma-70 ECF-like HTH domain-containing protein</fullName>
    </recommendedName>
</protein>
<accession>A0A2X3J5X9</accession>
<dbReference type="EMBL" id="UAVU01000008">
    <property type="protein sequence ID" value="SQC91443.1"/>
    <property type="molecule type" value="Genomic_DNA"/>
</dbReference>
<feature type="domain" description="RNA polymerase sigma-70 ECF-like HTH" evidence="1">
    <location>
        <begin position="141"/>
        <end position="182"/>
    </location>
</feature>
<dbReference type="RefSeq" id="WP_245874376.1">
    <property type="nucleotide sequence ID" value="NZ_CP023525.1"/>
</dbReference>
<reference evidence="2 3" key="1">
    <citation type="submission" date="2018-06" db="EMBL/GenBank/DDBJ databases">
        <authorList>
            <consortium name="Pathogen Informatics"/>
            <person name="Doyle S."/>
        </authorList>
    </citation>
    <scope>NUCLEOTIDE SEQUENCE [LARGE SCALE GENOMIC DNA]</scope>
    <source>
        <strain evidence="2 3">NCTC12120</strain>
    </source>
</reference>
<proteinExistence type="predicted"/>
<evidence type="ECO:0000259" key="1">
    <source>
        <dbReference type="Pfam" id="PF07638"/>
    </source>
</evidence>
<dbReference type="Proteomes" id="UP000251197">
    <property type="component" value="Unassembled WGS sequence"/>
</dbReference>
<dbReference type="InterPro" id="IPR053812">
    <property type="entry name" value="HTH_Sigma70_ECF-like"/>
</dbReference>
<gene>
    <name evidence="2" type="ORF">NCTC12120_04602</name>
</gene>
<dbReference type="Pfam" id="PF07638">
    <property type="entry name" value="Sigma70_ECF"/>
    <property type="match status" value="1"/>
</dbReference>
<organism evidence="2 3">
    <name type="scientific">Cedecea neteri</name>
    <dbReference type="NCBI Taxonomy" id="158822"/>
    <lineage>
        <taxon>Bacteria</taxon>
        <taxon>Pseudomonadati</taxon>
        <taxon>Pseudomonadota</taxon>
        <taxon>Gammaproteobacteria</taxon>
        <taxon>Enterobacterales</taxon>
        <taxon>Enterobacteriaceae</taxon>
        <taxon>Cedecea</taxon>
    </lineage>
</organism>
<evidence type="ECO:0000313" key="2">
    <source>
        <dbReference type="EMBL" id="SQC91443.1"/>
    </source>
</evidence>
<evidence type="ECO:0000313" key="3">
    <source>
        <dbReference type="Proteomes" id="UP000251197"/>
    </source>
</evidence>